<organism evidence="3 4">
    <name type="scientific">Fibrivirga algicola</name>
    <dbReference type="NCBI Taxonomy" id="2950420"/>
    <lineage>
        <taxon>Bacteria</taxon>
        <taxon>Pseudomonadati</taxon>
        <taxon>Bacteroidota</taxon>
        <taxon>Cytophagia</taxon>
        <taxon>Cytophagales</taxon>
        <taxon>Spirosomataceae</taxon>
        <taxon>Fibrivirga</taxon>
    </lineage>
</organism>
<dbReference type="PANTHER" id="PTHR23028">
    <property type="entry name" value="ACETYLTRANSFERASE"/>
    <property type="match status" value="1"/>
</dbReference>
<evidence type="ECO:0000259" key="2">
    <source>
        <dbReference type="Pfam" id="PF01757"/>
    </source>
</evidence>
<dbReference type="PANTHER" id="PTHR23028:SF53">
    <property type="entry name" value="ACYL_TRANSF_3 DOMAIN-CONTAINING PROTEIN"/>
    <property type="match status" value="1"/>
</dbReference>
<dbReference type="EMBL" id="WAEL01000001">
    <property type="protein sequence ID" value="NID08678.1"/>
    <property type="molecule type" value="Genomic_DNA"/>
</dbReference>
<gene>
    <name evidence="3" type="ORF">F7231_00715</name>
</gene>
<keyword evidence="3" id="KW-0808">Transferase</keyword>
<proteinExistence type="predicted"/>
<dbReference type="Proteomes" id="UP000606008">
    <property type="component" value="Unassembled WGS sequence"/>
</dbReference>
<feature type="domain" description="Acyltransferase 3" evidence="2">
    <location>
        <begin position="5"/>
        <end position="309"/>
    </location>
</feature>
<feature type="transmembrane region" description="Helical" evidence="1">
    <location>
        <begin position="77"/>
        <end position="99"/>
    </location>
</feature>
<evidence type="ECO:0000313" key="4">
    <source>
        <dbReference type="Proteomes" id="UP000606008"/>
    </source>
</evidence>
<keyword evidence="1" id="KW-0812">Transmembrane</keyword>
<protein>
    <submittedName>
        <fullName evidence="3">Acyltransferase</fullName>
    </submittedName>
</protein>
<dbReference type="InterPro" id="IPR050879">
    <property type="entry name" value="Acyltransferase_3"/>
</dbReference>
<dbReference type="InterPro" id="IPR002656">
    <property type="entry name" value="Acyl_transf_3_dom"/>
</dbReference>
<evidence type="ECO:0000256" key="1">
    <source>
        <dbReference type="SAM" id="Phobius"/>
    </source>
</evidence>
<feature type="transmembrane region" description="Helical" evidence="1">
    <location>
        <begin position="184"/>
        <end position="206"/>
    </location>
</feature>
<keyword evidence="1" id="KW-0472">Membrane</keyword>
<feature type="transmembrane region" description="Helical" evidence="1">
    <location>
        <begin position="159"/>
        <end position="178"/>
    </location>
</feature>
<keyword evidence="3" id="KW-0012">Acyltransferase</keyword>
<dbReference type="RefSeq" id="WP_166690557.1">
    <property type="nucleotide sequence ID" value="NZ_WAEL01000001.1"/>
</dbReference>
<evidence type="ECO:0000313" key="3">
    <source>
        <dbReference type="EMBL" id="NID08678.1"/>
    </source>
</evidence>
<name>A0ABX0QA76_9BACT</name>
<feature type="transmembrane region" description="Helical" evidence="1">
    <location>
        <begin position="36"/>
        <end position="56"/>
    </location>
</feature>
<dbReference type="Pfam" id="PF01757">
    <property type="entry name" value="Acyl_transf_3"/>
    <property type="match status" value="1"/>
</dbReference>
<keyword evidence="4" id="KW-1185">Reference proteome</keyword>
<reference evidence="3" key="1">
    <citation type="submission" date="2024-05" db="EMBL/GenBank/DDBJ databases">
        <authorList>
            <person name="Jung D.-H."/>
        </authorList>
    </citation>
    <scope>NUCLEOTIDE SEQUENCE</scope>
    <source>
        <strain evidence="3">JA-25</strain>
    </source>
</reference>
<feature type="transmembrane region" description="Helical" evidence="1">
    <location>
        <begin position="12"/>
        <end position="30"/>
    </location>
</feature>
<accession>A0ABX0QA76</accession>
<sequence>MTYFKQLDAVRGVAVLLVIASHWFGALAVVQRLGLGAVGLDTFFVLSGFLITRILLQQKEKMAVSGLQAAAILRSFYIRRALRIFPAYYLTILLLLALGDNTNTSIRSSFWYFATYTANFYFYARQGWDGMLSHLWSLAVEEQFYLIWPWLMLYVGRRYTLRVILLFIGLGVVSQFMLRQYPLYDLLTVTCFDCFGLGALLAWVTLSRPELMPNFYKWLTLAAIGCLLIYGVFIAANTSVAIPRRTCIAVLALWLITYSTQQVGPTRTALGLLLTNPVLQFTGRISYGLYIYHNFIPRLLRSNVVESAIHSHLPARMVSYRPVLLLAESAIVLLITAWGSYQLIELPFLRLKKYADYGSVPVIVPQPAGHR</sequence>
<feature type="transmembrane region" description="Helical" evidence="1">
    <location>
        <begin position="218"/>
        <end position="236"/>
    </location>
</feature>
<dbReference type="GO" id="GO:0016746">
    <property type="term" value="F:acyltransferase activity"/>
    <property type="evidence" value="ECO:0007669"/>
    <property type="project" value="UniProtKB-KW"/>
</dbReference>
<keyword evidence="1" id="KW-1133">Transmembrane helix</keyword>
<feature type="transmembrane region" description="Helical" evidence="1">
    <location>
        <begin position="323"/>
        <end position="344"/>
    </location>
</feature>
<comment type="caution">
    <text evidence="3">The sequence shown here is derived from an EMBL/GenBank/DDBJ whole genome shotgun (WGS) entry which is preliminary data.</text>
</comment>